<accession>A0AAV6YW48</accession>
<sequence length="122" mass="13358">MAVAMLDVPYGIFRRCWGSLGGVCYPLPPPPGGDIMHSINMYMAELFMLSENILNFIIRGLFSYEYSVKQTTFCVQAPPPSAGIYYVIGCENTTRGFGPQGGLIHICLLSLTGGTWILIDEA</sequence>
<proteinExistence type="predicted"/>
<gene>
    <name evidence="1" type="ORF">GDO81_021293</name>
</gene>
<evidence type="ECO:0000313" key="1">
    <source>
        <dbReference type="EMBL" id="KAG8539175.1"/>
    </source>
</evidence>
<name>A0AAV6YW48_ENGPU</name>
<protein>
    <submittedName>
        <fullName evidence="1">Uncharacterized protein</fullName>
    </submittedName>
</protein>
<comment type="caution">
    <text evidence="1">The sequence shown here is derived from an EMBL/GenBank/DDBJ whole genome shotgun (WGS) entry which is preliminary data.</text>
</comment>
<evidence type="ECO:0000313" key="2">
    <source>
        <dbReference type="Proteomes" id="UP000824782"/>
    </source>
</evidence>
<reference evidence="1" key="1">
    <citation type="thesis" date="2020" institute="ProQuest LLC" country="789 East Eisenhower Parkway, Ann Arbor, MI, USA">
        <title>Comparative Genomics and Chromosome Evolution.</title>
        <authorList>
            <person name="Mudd A.B."/>
        </authorList>
    </citation>
    <scope>NUCLEOTIDE SEQUENCE</scope>
    <source>
        <strain evidence="1">237g6f4</strain>
        <tissue evidence="1">Blood</tissue>
    </source>
</reference>
<dbReference type="AlphaFoldDB" id="A0AAV6YW48"/>
<dbReference type="EMBL" id="WNYA01015900">
    <property type="protein sequence ID" value="KAG8539175.1"/>
    <property type="molecule type" value="Genomic_DNA"/>
</dbReference>
<dbReference type="Proteomes" id="UP000824782">
    <property type="component" value="Unassembled WGS sequence"/>
</dbReference>
<organism evidence="1 2">
    <name type="scientific">Engystomops pustulosus</name>
    <name type="common">Tungara frog</name>
    <name type="synonym">Physalaemus pustulosus</name>
    <dbReference type="NCBI Taxonomy" id="76066"/>
    <lineage>
        <taxon>Eukaryota</taxon>
        <taxon>Metazoa</taxon>
        <taxon>Chordata</taxon>
        <taxon>Craniata</taxon>
        <taxon>Vertebrata</taxon>
        <taxon>Euteleostomi</taxon>
        <taxon>Amphibia</taxon>
        <taxon>Batrachia</taxon>
        <taxon>Anura</taxon>
        <taxon>Neobatrachia</taxon>
        <taxon>Hyloidea</taxon>
        <taxon>Leptodactylidae</taxon>
        <taxon>Leiuperinae</taxon>
        <taxon>Engystomops</taxon>
    </lineage>
</organism>
<keyword evidence="2" id="KW-1185">Reference proteome</keyword>